<dbReference type="EMBL" id="SPLM01000002">
    <property type="protein sequence ID" value="TMW68712.1"/>
    <property type="molecule type" value="Genomic_DNA"/>
</dbReference>
<name>A0A8K1CTV8_PYTOL</name>
<dbReference type="AlphaFoldDB" id="A0A8K1CTV8"/>
<evidence type="ECO:0000313" key="6">
    <source>
        <dbReference type="Proteomes" id="UP000794436"/>
    </source>
</evidence>
<accession>A0A8K1CTV8</accession>
<feature type="domain" description="NADP-dependent oxidoreductase" evidence="4">
    <location>
        <begin position="27"/>
        <end position="324"/>
    </location>
</feature>
<gene>
    <name evidence="5" type="ORF">Poli38472_006180</name>
</gene>
<reference evidence="5" key="1">
    <citation type="submission" date="2019-03" db="EMBL/GenBank/DDBJ databases">
        <title>Long read genome sequence of the mycoparasitic Pythium oligandrum ATCC 38472 isolated from sugarbeet rhizosphere.</title>
        <authorList>
            <person name="Gaulin E."/>
        </authorList>
    </citation>
    <scope>NUCLEOTIDE SEQUENCE</scope>
    <source>
        <strain evidence="5">ATCC 38472_TT</strain>
    </source>
</reference>
<dbReference type="InterPro" id="IPR005399">
    <property type="entry name" value="K_chnl_volt-dep_bsu_KCNAB-rel"/>
</dbReference>
<comment type="similarity">
    <text evidence="1">Belongs to the shaker potassium channel beta subunit family.</text>
</comment>
<evidence type="ECO:0000256" key="1">
    <source>
        <dbReference type="ARBA" id="ARBA00006515"/>
    </source>
</evidence>
<dbReference type="SUPFAM" id="SSF51430">
    <property type="entry name" value="NAD(P)-linked oxidoreductase"/>
    <property type="match status" value="1"/>
</dbReference>
<protein>
    <recommendedName>
        <fullName evidence="4">NADP-dependent oxidoreductase domain-containing protein</fullName>
    </recommendedName>
</protein>
<dbReference type="InterPro" id="IPR036812">
    <property type="entry name" value="NAD(P)_OxRdtase_dom_sf"/>
</dbReference>
<dbReference type="PANTHER" id="PTHR43150">
    <property type="entry name" value="HYPERKINETIC, ISOFORM M"/>
    <property type="match status" value="1"/>
</dbReference>
<comment type="caution">
    <text evidence="5">The sequence shown here is derived from an EMBL/GenBank/DDBJ whole genome shotgun (WGS) entry which is preliminary data.</text>
</comment>
<dbReference type="Pfam" id="PF00248">
    <property type="entry name" value="Aldo_ket_red"/>
    <property type="match status" value="1"/>
</dbReference>
<dbReference type="InterPro" id="IPR023210">
    <property type="entry name" value="NADP_OxRdtase_dom"/>
</dbReference>
<evidence type="ECO:0000313" key="5">
    <source>
        <dbReference type="EMBL" id="TMW68712.1"/>
    </source>
</evidence>
<evidence type="ECO:0000259" key="4">
    <source>
        <dbReference type="Pfam" id="PF00248"/>
    </source>
</evidence>
<proteinExistence type="inferred from homology"/>
<dbReference type="Gene3D" id="3.20.20.100">
    <property type="entry name" value="NADP-dependent oxidoreductase domain"/>
    <property type="match status" value="1"/>
</dbReference>
<dbReference type="PANTHER" id="PTHR43150:SF2">
    <property type="entry name" value="HYPERKINETIC, ISOFORM M"/>
    <property type="match status" value="1"/>
</dbReference>
<organism evidence="5 6">
    <name type="scientific">Pythium oligandrum</name>
    <name type="common">Mycoparasitic fungus</name>
    <dbReference type="NCBI Taxonomy" id="41045"/>
    <lineage>
        <taxon>Eukaryota</taxon>
        <taxon>Sar</taxon>
        <taxon>Stramenopiles</taxon>
        <taxon>Oomycota</taxon>
        <taxon>Peronosporomycetes</taxon>
        <taxon>Pythiales</taxon>
        <taxon>Pythiaceae</taxon>
        <taxon>Pythium</taxon>
    </lineage>
</organism>
<sequence>MQAPPAPTHNMKYRFLGDSGLLVSTFSLGTAGFGTRLDSEAAYSLVEHAFKNGINFFDSAEGYGCGKAEVVLGEAINKGIERGVWTREDLVVSTKIFLGTGATANFIGLSRKHIVEGTKASLKRLDFDYVDLIFCHRPDPRTPIEETVRAMNWVIQQGLAFYWGTSEWHAHDIIEACEIADRLGLARPVMDQPQYHILERSRVDYEFAPLYEKYKYGLTTWSPLDSGILTGKYKDGIPEGSRLSTPGYGALRTEEKVAKVAELGDIAKELDCSLAQLAIAWCATNKNVSSVILGATSVAQLDENLKAATVVGKITSEIKDKVDKIVHFEPKTLPRHEDSVINARLRWL</sequence>
<dbReference type="GO" id="GO:0016491">
    <property type="term" value="F:oxidoreductase activity"/>
    <property type="evidence" value="ECO:0007669"/>
    <property type="project" value="UniProtKB-KW"/>
</dbReference>
<keyword evidence="3" id="KW-0560">Oxidoreductase</keyword>
<dbReference type="Proteomes" id="UP000794436">
    <property type="component" value="Unassembled WGS sequence"/>
</dbReference>
<dbReference type="PRINTS" id="PR01577">
    <property type="entry name" value="KCNABCHANNEL"/>
</dbReference>
<keyword evidence="2" id="KW-0521">NADP</keyword>
<evidence type="ECO:0000256" key="2">
    <source>
        <dbReference type="ARBA" id="ARBA00022857"/>
    </source>
</evidence>
<keyword evidence="6" id="KW-1185">Reference proteome</keyword>
<evidence type="ECO:0000256" key="3">
    <source>
        <dbReference type="ARBA" id="ARBA00023002"/>
    </source>
</evidence>
<dbReference type="OrthoDB" id="2310150at2759"/>